<gene>
    <name evidence="1" type="ORF">Kirov_103</name>
</gene>
<evidence type="ECO:0000313" key="2">
    <source>
        <dbReference type="Proteomes" id="UP000594029"/>
    </source>
</evidence>
<keyword evidence="2" id="KW-1185">Reference proteome</keyword>
<accession>A0A7U3RWI7</accession>
<dbReference type="EMBL" id="MW084976">
    <property type="protein sequence ID" value="QOV08302.1"/>
    <property type="molecule type" value="Genomic_DNA"/>
</dbReference>
<evidence type="ECO:0000313" key="1">
    <source>
        <dbReference type="EMBL" id="QOV08302.1"/>
    </source>
</evidence>
<protein>
    <submittedName>
        <fullName evidence="1">Uncharacterized protein</fullName>
    </submittedName>
</protein>
<proteinExistence type="predicted"/>
<reference evidence="1 2" key="1">
    <citation type="submission" date="2020-10" db="EMBL/GenBank/DDBJ databases">
        <authorList>
            <person name="Kazantseva O.A."/>
            <person name="Piligrimova E.G."/>
            <person name="Shadrin A.M."/>
        </authorList>
    </citation>
    <scope>NUCLEOTIDE SEQUENCE [LARGE SCALE GENOMIC DNA]</scope>
</reference>
<organism evidence="1 2">
    <name type="scientific">Bacillus phage Kirov</name>
    <dbReference type="NCBI Taxonomy" id="2783539"/>
    <lineage>
        <taxon>Viruses</taxon>
        <taxon>Duplodnaviria</taxon>
        <taxon>Heunggongvirae</taxon>
        <taxon>Uroviricota</taxon>
        <taxon>Caudoviricetes</taxon>
        <taxon>Andregratiavirinae</taxon>
        <taxon>Kirovvirus</taxon>
        <taxon>Kirovvirus kirov</taxon>
    </lineage>
</organism>
<dbReference type="Proteomes" id="UP000594029">
    <property type="component" value="Segment"/>
</dbReference>
<sequence>MKLYGSAVDILGEAHDILKDGLKKIENGLNHVKGLDWDEILETLPSEEKDAVMRLINQGLDEIEDGLYDIND</sequence>
<name>A0A7U3RWI7_9CAUD</name>